<feature type="domain" description="EF-hand" evidence="2">
    <location>
        <begin position="321"/>
        <end position="353"/>
    </location>
</feature>
<dbReference type="EMBL" id="CAJJDM010000059">
    <property type="protein sequence ID" value="CAD8077426.1"/>
    <property type="molecule type" value="Genomic_DNA"/>
</dbReference>
<evidence type="ECO:0000256" key="1">
    <source>
        <dbReference type="SAM" id="MobiDB-lite"/>
    </source>
</evidence>
<proteinExistence type="predicted"/>
<feature type="domain" description="EF-hand" evidence="2">
    <location>
        <begin position="214"/>
        <end position="249"/>
    </location>
</feature>
<dbReference type="FunFam" id="1.10.238.10:FF:000591">
    <property type="entry name" value="Uncharacterized protein"/>
    <property type="match status" value="1"/>
</dbReference>
<keyword evidence="4" id="KW-1185">Reference proteome</keyword>
<feature type="region of interest" description="Disordered" evidence="1">
    <location>
        <begin position="1"/>
        <end position="30"/>
    </location>
</feature>
<protein>
    <recommendedName>
        <fullName evidence="2">EF-hand domain-containing protein</fullName>
    </recommendedName>
</protein>
<reference evidence="3" key="1">
    <citation type="submission" date="2021-01" db="EMBL/GenBank/DDBJ databases">
        <authorList>
            <consortium name="Genoscope - CEA"/>
            <person name="William W."/>
        </authorList>
    </citation>
    <scope>NUCLEOTIDE SEQUENCE</scope>
</reference>
<dbReference type="AlphaFoldDB" id="A0A8S1MKS4"/>
<feature type="domain" description="EF-hand" evidence="2">
    <location>
        <begin position="251"/>
        <end position="286"/>
    </location>
</feature>
<evidence type="ECO:0000259" key="2">
    <source>
        <dbReference type="PROSITE" id="PS50222"/>
    </source>
</evidence>
<accession>A0A8S1MKS4</accession>
<evidence type="ECO:0000313" key="4">
    <source>
        <dbReference type="Proteomes" id="UP000688137"/>
    </source>
</evidence>
<evidence type="ECO:0000313" key="3">
    <source>
        <dbReference type="EMBL" id="CAD8077426.1"/>
    </source>
</evidence>
<dbReference type="PROSITE" id="PS50222">
    <property type="entry name" value="EF_HAND_2"/>
    <property type="match status" value="3"/>
</dbReference>
<comment type="caution">
    <text evidence="3">The sequence shown here is derived from an EMBL/GenBank/DDBJ whole genome shotgun (WGS) entry which is preliminary data.</text>
</comment>
<dbReference type="InterPro" id="IPR053248">
    <property type="entry name" value="Zinc_finger_MYND_domain"/>
</dbReference>
<dbReference type="GO" id="GO:0005509">
    <property type="term" value="F:calcium ion binding"/>
    <property type="evidence" value="ECO:0007669"/>
    <property type="project" value="InterPro"/>
</dbReference>
<dbReference type="FunFam" id="1.10.238.10:FF:000585">
    <property type="entry name" value="Calcium-dependent protein kinase-a"/>
    <property type="match status" value="1"/>
</dbReference>
<dbReference type="SMART" id="SM00054">
    <property type="entry name" value="EFh"/>
    <property type="match status" value="4"/>
</dbReference>
<dbReference type="Pfam" id="PF13499">
    <property type="entry name" value="EF-hand_7"/>
    <property type="match status" value="2"/>
</dbReference>
<dbReference type="Proteomes" id="UP000688137">
    <property type="component" value="Unassembled WGS sequence"/>
</dbReference>
<dbReference type="PANTHER" id="PTHR46533:SF1">
    <property type="entry name" value="ZINC FINGER MYND DOMAIN-CONTAINING PROTEIN 12"/>
    <property type="match status" value="1"/>
</dbReference>
<dbReference type="InterPro" id="IPR018247">
    <property type="entry name" value="EF_Hand_1_Ca_BS"/>
</dbReference>
<gene>
    <name evidence="3" type="ORF">PPRIM_AZ9-3.1.T0580107</name>
</gene>
<dbReference type="PROSITE" id="PS00018">
    <property type="entry name" value="EF_HAND_1"/>
    <property type="match status" value="3"/>
</dbReference>
<dbReference type="PANTHER" id="PTHR46533">
    <property type="entry name" value="ZINC FINGER MYND DOMAIN-CONTAINING PROTEIN 12"/>
    <property type="match status" value="1"/>
</dbReference>
<sequence length="353" mass="41046">MNSSQKLKESQIPEKEKDKNKTQKSKEDAKEALKKIVEQARQAILENKLNATEEVHKAMIEYKEILGGENSVLLLPGLFIQAEAYIAEGKLKKAEEFLQAAYWNLYQYNKPKEKGSEDGNKMGQDISEKENAEYNGQLHKIFSKLYFAQKDYKKALAELTIGIYTDSCSSDPEHPQTSLNYYYMGQIFQQKKQTSEAEQFYAKTSQSENMMSDQDKKKLMDEFQKFDLNKDGQLTKDELLKVYSETLPPDRALKEVNTIFKRIDVNGSGKIDYQEFIIATIDQKKYFNREKLLMLFTQIDRDHSGELSRQEIKKLLRDIQIPINKYEQLVKQLDQDGDGAITQEEFLKMMLQI</sequence>
<name>A0A8S1MKS4_PARPR</name>
<organism evidence="3 4">
    <name type="scientific">Paramecium primaurelia</name>
    <dbReference type="NCBI Taxonomy" id="5886"/>
    <lineage>
        <taxon>Eukaryota</taxon>
        <taxon>Sar</taxon>
        <taxon>Alveolata</taxon>
        <taxon>Ciliophora</taxon>
        <taxon>Intramacronucleata</taxon>
        <taxon>Oligohymenophorea</taxon>
        <taxon>Peniculida</taxon>
        <taxon>Parameciidae</taxon>
        <taxon>Paramecium</taxon>
    </lineage>
</organism>
<dbReference type="InterPro" id="IPR002048">
    <property type="entry name" value="EF_hand_dom"/>
</dbReference>